<feature type="domain" description="Asparagine synthetase" evidence="9">
    <location>
        <begin position="209"/>
        <end position="566"/>
    </location>
</feature>
<dbReference type="GO" id="GO:0006529">
    <property type="term" value="P:asparagine biosynthetic process"/>
    <property type="evidence" value="ECO:0007669"/>
    <property type="project" value="UniProtKB-KW"/>
</dbReference>
<dbReference type="AlphaFoldDB" id="A0A9D0ZKY3"/>
<comment type="catalytic activity">
    <reaction evidence="7">
        <text>L-aspartate + L-glutamine + ATP + H2O = L-asparagine + L-glutamate + AMP + diphosphate + H(+)</text>
        <dbReference type="Rhea" id="RHEA:12228"/>
        <dbReference type="ChEBI" id="CHEBI:15377"/>
        <dbReference type="ChEBI" id="CHEBI:15378"/>
        <dbReference type="ChEBI" id="CHEBI:29985"/>
        <dbReference type="ChEBI" id="CHEBI:29991"/>
        <dbReference type="ChEBI" id="CHEBI:30616"/>
        <dbReference type="ChEBI" id="CHEBI:33019"/>
        <dbReference type="ChEBI" id="CHEBI:58048"/>
        <dbReference type="ChEBI" id="CHEBI:58359"/>
        <dbReference type="ChEBI" id="CHEBI:456215"/>
        <dbReference type="EC" id="6.3.5.4"/>
    </reaction>
</comment>
<keyword evidence="6" id="KW-0028">Amino-acid biosynthesis</keyword>
<keyword evidence="4" id="KW-0547">Nucleotide-binding</keyword>
<dbReference type="Proteomes" id="UP000824260">
    <property type="component" value="Unassembled WGS sequence"/>
</dbReference>
<sequence length="575" mass="64183">MELLGIFHKRAHMEARGLCDAPYTEKGAHALAARDTATQEGVLACAQGRMRNAAALAGELGLMREERSLARIVLAAYGRWGNGYYEHIEGPVLTAIIDRDRDKLILARDRMGEKRLFYTAEAGCVAFADHPDLLLEAGAARPVIDAGGLRELFALGPARTPGRTPWRDLYALEPGCALIAQGEDLRIRRYFCLEAAEHGEDAEATVRAVREMLERAVDDIVPLRPAAMLSGGIDSTALTALLRQRMDRVCTFSVDYEGNAQHFRGTSFQPERDAPYIKLAVERIGCEHQTVELTQTALAQALEEAVDARGFPGMADVDSSLLLFARAIAPQARFVLSGECGDEVFGGYPWFRDARSLNAEAFPWSGSLELRAGVLKRRVRDKLKIREYVREALAGAVGRVEHLAGESAQDRCLRTMQHMCFEFFMTNLQERAVAMCEHCHLEVLTPFSDERLVQYVYNVPWEMKFLGGREKGLLREAVGPLLPESLRYRKKSPYPKTCNPEYARIVSGMTQRMLAEKTNPLVQLLDVRALEKLAASELSPTDTPWFGQLMAGPQMLAYLWQVNAWMRGRHAEITL</sequence>
<comment type="caution">
    <text evidence="11">The sequence shown here is derived from an EMBL/GenBank/DDBJ whole genome shotgun (WGS) entry which is preliminary data.</text>
</comment>
<dbReference type="InterPro" id="IPR051786">
    <property type="entry name" value="ASN_synthetase/amidase"/>
</dbReference>
<dbReference type="CDD" id="cd01991">
    <property type="entry name" value="Asn_synthase_B_C"/>
    <property type="match status" value="1"/>
</dbReference>
<dbReference type="Pfam" id="PF00733">
    <property type="entry name" value="Asn_synthase"/>
    <property type="match status" value="1"/>
</dbReference>
<dbReference type="PANTHER" id="PTHR43284:SF1">
    <property type="entry name" value="ASPARAGINE SYNTHETASE"/>
    <property type="match status" value="1"/>
</dbReference>
<proteinExistence type="inferred from homology"/>
<dbReference type="EMBL" id="DVFZ01000046">
    <property type="protein sequence ID" value="HIQ82348.1"/>
    <property type="molecule type" value="Genomic_DNA"/>
</dbReference>
<gene>
    <name evidence="11" type="ORF">IAA52_04525</name>
</gene>
<evidence type="ECO:0000313" key="12">
    <source>
        <dbReference type="Proteomes" id="UP000824260"/>
    </source>
</evidence>
<dbReference type="SUPFAM" id="SSF56235">
    <property type="entry name" value="N-terminal nucleophile aminohydrolases (Ntn hydrolases)"/>
    <property type="match status" value="1"/>
</dbReference>
<evidence type="ECO:0000256" key="4">
    <source>
        <dbReference type="ARBA" id="ARBA00022741"/>
    </source>
</evidence>
<comment type="pathway">
    <text evidence="1">Amino-acid biosynthesis; L-asparagine biosynthesis; L-asparagine from L-aspartate (L-Gln route): step 1/1.</text>
</comment>
<dbReference type="InterPro" id="IPR017932">
    <property type="entry name" value="GATase_2_dom"/>
</dbReference>
<evidence type="ECO:0000256" key="5">
    <source>
        <dbReference type="ARBA" id="ARBA00022840"/>
    </source>
</evidence>
<dbReference type="InterPro" id="IPR014729">
    <property type="entry name" value="Rossmann-like_a/b/a_fold"/>
</dbReference>
<name>A0A9D0ZKY3_9FIRM</name>
<dbReference type="PIRSF" id="PIRSF001589">
    <property type="entry name" value="Asn_synthetase_glu-h"/>
    <property type="match status" value="1"/>
</dbReference>
<feature type="site" description="Important for beta-aspartyl-AMP intermediate formation" evidence="8">
    <location>
        <position position="339"/>
    </location>
</feature>
<evidence type="ECO:0000256" key="6">
    <source>
        <dbReference type="ARBA" id="ARBA00022888"/>
    </source>
</evidence>
<dbReference type="EC" id="6.3.5.4" evidence="3"/>
<comment type="similarity">
    <text evidence="2">Belongs to the asparagine synthetase family.</text>
</comment>
<dbReference type="PANTHER" id="PTHR43284">
    <property type="entry name" value="ASPARAGINE SYNTHETASE (GLUTAMINE-HYDROLYZING)"/>
    <property type="match status" value="1"/>
</dbReference>
<protein>
    <recommendedName>
        <fullName evidence="3">asparagine synthase (glutamine-hydrolyzing)</fullName>
        <ecNumber evidence="3">6.3.5.4</ecNumber>
    </recommendedName>
</protein>
<evidence type="ECO:0000313" key="11">
    <source>
        <dbReference type="EMBL" id="HIQ82348.1"/>
    </source>
</evidence>
<dbReference type="GO" id="GO:0004066">
    <property type="term" value="F:asparagine synthase (glutamine-hydrolyzing) activity"/>
    <property type="evidence" value="ECO:0007669"/>
    <property type="project" value="UniProtKB-EC"/>
</dbReference>
<dbReference type="InterPro" id="IPR029055">
    <property type="entry name" value="Ntn_hydrolases_N"/>
</dbReference>
<feature type="domain" description="Glutamine amidotransferase type-2" evidence="10">
    <location>
        <begin position="39"/>
        <end position="135"/>
    </location>
</feature>
<dbReference type="GO" id="GO:0005524">
    <property type="term" value="F:ATP binding"/>
    <property type="evidence" value="ECO:0007669"/>
    <property type="project" value="UniProtKB-KW"/>
</dbReference>
<evidence type="ECO:0000256" key="8">
    <source>
        <dbReference type="PIRSR" id="PIRSR001589-3"/>
    </source>
</evidence>
<evidence type="ECO:0000259" key="10">
    <source>
        <dbReference type="Pfam" id="PF13537"/>
    </source>
</evidence>
<evidence type="ECO:0000259" key="9">
    <source>
        <dbReference type="Pfam" id="PF00733"/>
    </source>
</evidence>
<dbReference type="Gene3D" id="3.40.50.620">
    <property type="entry name" value="HUPs"/>
    <property type="match status" value="1"/>
</dbReference>
<keyword evidence="5" id="KW-0067">ATP-binding</keyword>
<dbReference type="Pfam" id="PF13537">
    <property type="entry name" value="GATase_7"/>
    <property type="match status" value="1"/>
</dbReference>
<evidence type="ECO:0000256" key="2">
    <source>
        <dbReference type="ARBA" id="ARBA00005752"/>
    </source>
</evidence>
<dbReference type="Gene3D" id="3.60.20.10">
    <property type="entry name" value="Glutamine Phosphoribosylpyrophosphate, subunit 1, domain 1"/>
    <property type="match status" value="1"/>
</dbReference>
<organism evidence="11 12">
    <name type="scientific">Candidatus Pullichristensenella stercorigallinarum</name>
    <dbReference type="NCBI Taxonomy" id="2840909"/>
    <lineage>
        <taxon>Bacteria</taxon>
        <taxon>Bacillati</taxon>
        <taxon>Bacillota</taxon>
        <taxon>Clostridia</taxon>
        <taxon>Candidatus Pullichristensenella</taxon>
    </lineage>
</organism>
<accession>A0A9D0ZKY3</accession>
<evidence type="ECO:0000256" key="7">
    <source>
        <dbReference type="ARBA" id="ARBA00048741"/>
    </source>
</evidence>
<reference evidence="11" key="2">
    <citation type="journal article" date="2021" name="PeerJ">
        <title>Extensive microbial diversity within the chicken gut microbiome revealed by metagenomics and culture.</title>
        <authorList>
            <person name="Gilroy R."/>
            <person name="Ravi A."/>
            <person name="Getino M."/>
            <person name="Pursley I."/>
            <person name="Horton D.L."/>
            <person name="Alikhan N.F."/>
            <person name="Baker D."/>
            <person name="Gharbi K."/>
            <person name="Hall N."/>
            <person name="Watson M."/>
            <person name="Adriaenssens E.M."/>
            <person name="Foster-Nyarko E."/>
            <person name="Jarju S."/>
            <person name="Secka A."/>
            <person name="Antonio M."/>
            <person name="Oren A."/>
            <person name="Chaudhuri R.R."/>
            <person name="La Ragione R."/>
            <person name="Hildebrand F."/>
            <person name="Pallen M.J."/>
        </authorList>
    </citation>
    <scope>NUCLEOTIDE SEQUENCE</scope>
    <source>
        <strain evidence="11">ChiSjej6B24-2974</strain>
    </source>
</reference>
<dbReference type="InterPro" id="IPR001962">
    <property type="entry name" value="Asn_synthase"/>
</dbReference>
<keyword evidence="6" id="KW-0061">Asparagine biosynthesis</keyword>
<dbReference type="InterPro" id="IPR006426">
    <property type="entry name" value="Asn_synth_AEB"/>
</dbReference>
<evidence type="ECO:0000256" key="1">
    <source>
        <dbReference type="ARBA" id="ARBA00005187"/>
    </source>
</evidence>
<evidence type="ECO:0000256" key="3">
    <source>
        <dbReference type="ARBA" id="ARBA00012737"/>
    </source>
</evidence>
<dbReference type="GO" id="GO:0005829">
    <property type="term" value="C:cytosol"/>
    <property type="evidence" value="ECO:0007669"/>
    <property type="project" value="TreeGrafter"/>
</dbReference>
<reference evidence="11" key="1">
    <citation type="submission" date="2020-10" db="EMBL/GenBank/DDBJ databases">
        <authorList>
            <person name="Gilroy R."/>
        </authorList>
    </citation>
    <scope>NUCLEOTIDE SEQUENCE</scope>
    <source>
        <strain evidence="11">ChiSjej6B24-2974</strain>
    </source>
</reference>
<dbReference type="SUPFAM" id="SSF52402">
    <property type="entry name" value="Adenine nucleotide alpha hydrolases-like"/>
    <property type="match status" value="1"/>
</dbReference>